<dbReference type="Gene3D" id="3.90.1570.10">
    <property type="entry name" value="tt1808, chain A"/>
    <property type="match status" value="1"/>
</dbReference>
<sequence>MDMETAGAELPDEVRRITRAEFNAMGDAGLFEDEQVELLEGVIVSMAAEGGPHVKAVMWLTNHFARMLSDDVMVGVSHPYAASDYSQPQPDLAVVDVDDVRRITDGVRGARLLVEVAVSSRRRDLVTKVRVYATAGIEEYWVADLVDEVVVVHRRPTEGAYVDVTRHGTGDVVRACGVDVPLADLFAFVDRGRDA</sequence>
<evidence type="ECO:0000313" key="3">
    <source>
        <dbReference type="Proteomes" id="UP000264006"/>
    </source>
</evidence>
<evidence type="ECO:0000313" key="2">
    <source>
        <dbReference type="EMBL" id="AXV05330.1"/>
    </source>
</evidence>
<dbReference type="InterPro" id="IPR008538">
    <property type="entry name" value="Uma2"/>
</dbReference>
<keyword evidence="3" id="KW-1185">Reference proteome</keyword>
<dbReference type="PANTHER" id="PTHR35400">
    <property type="entry name" value="SLR1083 PROTEIN"/>
    <property type="match status" value="1"/>
</dbReference>
<name>A0A346XSY3_9ACTN</name>
<dbReference type="InterPro" id="IPR011335">
    <property type="entry name" value="Restrct_endonuc-II-like"/>
</dbReference>
<dbReference type="EMBL" id="CP031165">
    <property type="protein sequence ID" value="AXV05330.1"/>
    <property type="molecule type" value="Genomic_DNA"/>
</dbReference>
<proteinExistence type="predicted"/>
<dbReference type="Pfam" id="PF05685">
    <property type="entry name" value="Uma2"/>
    <property type="match status" value="1"/>
</dbReference>
<dbReference type="SUPFAM" id="SSF52980">
    <property type="entry name" value="Restriction endonuclease-like"/>
    <property type="match status" value="1"/>
</dbReference>
<dbReference type="AlphaFoldDB" id="A0A346XSY3"/>
<organism evidence="2 3">
    <name type="scientific">Euzebya pacifica</name>
    <dbReference type="NCBI Taxonomy" id="1608957"/>
    <lineage>
        <taxon>Bacteria</taxon>
        <taxon>Bacillati</taxon>
        <taxon>Actinomycetota</taxon>
        <taxon>Nitriliruptoria</taxon>
        <taxon>Euzebyales</taxon>
    </lineage>
</organism>
<gene>
    <name evidence="2" type="ORF">DVS28_a0628</name>
</gene>
<accession>A0A346XSY3</accession>
<dbReference type="CDD" id="cd06260">
    <property type="entry name" value="DUF820-like"/>
    <property type="match status" value="1"/>
</dbReference>
<reference evidence="2 3" key="1">
    <citation type="submission" date="2018-09" db="EMBL/GenBank/DDBJ databases">
        <title>Complete genome sequence of Euzebya sp. DY32-46 isolated from seawater of Pacific Ocean.</title>
        <authorList>
            <person name="Xu L."/>
            <person name="Wu Y.-H."/>
            <person name="Xu X.-W."/>
        </authorList>
    </citation>
    <scope>NUCLEOTIDE SEQUENCE [LARGE SCALE GENOMIC DNA]</scope>
    <source>
        <strain evidence="2 3">DY32-46</strain>
    </source>
</reference>
<protein>
    <recommendedName>
        <fullName evidence="1">Putative restriction endonuclease domain-containing protein</fullName>
    </recommendedName>
</protein>
<dbReference type="KEGG" id="euz:DVS28_a0628"/>
<dbReference type="PANTHER" id="PTHR35400:SF1">
    <property type="entry name" value="SLR1083 PROTEIN"/>
    <property type="match status" value="1"/>
</dbReference>
<dbReference type="Proteomes" id="UP000264006">
    <property type="component" value="Chromosome"/>
</dbReference>
<feature type="domain" description="Putative restriction endonuclease" evidence="1">
    <location>
        <begin position="24"/>
        <end position="174"/>
    </location>
</feature>
<evidence type="ECO:0000259" key="1">
    <source>
        <dbReference type="Pfam" id="PF05685"/>
    </source>
</evidence>
<dbReference type="InterPro" id="IPR012296">
    <property type="entry name" value="Nuclease_put_TT1808"/>
</dbReference>